<dbReference type="InterPro" id="IPR001296">
    <property type="entry name" value="Glyco_trans_1"/>
</dbReference>
<dbReference type="PANTHER" id="PTHR45947:SF13">
    <property type="entry name" value="TRANSFERASE"/>
    <property type="match status" value="1"/>
</dbReference>
<gene>
    <name evidence="2" type="ORF">BJG93_32220</name>
</gene>
<evidence type="ECO:0000259" key="1">
    <source>
        <dbReference type="Pfam" id="PF00534"/>
    </source>
</evidence>
<dbReference type="Pfam" id="PF00534">
    <property type="entry name" value="Glycos_transf_1"/>
    <property type="match status" value="1"/>
</dbReference>
<dbReference type="OrthoDB" id="509705at2"/>
<dbReference type="SUPFAM" id="SSF53756">
    <property type="entry name" value="UDP-Glycosyltransferase/glycogen phosphorylase"/>
    <property type="match status" value="1"/>
</dbReference>
<geneLocation type="plasmid" evidence="2 3">
    <name>pl1WSM5005</name>
</geneLocation>
<proteinExistence type="predicted"/>
<sequence length="406" mass="45645">MKRCRVLVINDYASMGGAEVVYQQSADLLSRLPGVDVERFDDTHFPVGTTKWSRSWNVPAARALEKTIVEFRPHRVMVHNYHNALSNSILSVIARQKRKLGFRAYHTSHDYHLVYYNPALQYFDKRRPVILPLEVLGTRAALTHRSTTKGLVHDMMTKCYWHAVREAFPPAQIFETIVCPSAFMEEALHRSGITNTRVVFNPSSVPVALQPSSAADKQRFKIAFVGRISQEKGLAEFIELAQRVNFHRIDVIGVYGDGPERRAMEQRFASLIELGKLVFFGRLPQEELFPRMRRFADAVVVPSLGAENAPLVIVEAAMLGMPALVHDGGSMATTGDAVGNKIKFRSEPESFTLALDRLAMHLADNGRQYSLAEYLPEHYQQRLVDIMQIGGHAGTSPSRRTDEAVC</sequence>
<dbReference type="EMBL" id="CP017563">
    <property type="protein sequence ID" value="APA90083.1"/>
    <property type="molecule type" value="Genomic_DNA"/>
</dbReference>
<keyword evidence="2" id="KW-0328">Glycosyltransferase</keyword>
<keyword evidence="2" id="KW-0808">Transferase</keyword>
<evidence type="ECO:0000313" key="2">
    <source>
        <dbReference type="EMBL" id="APA90083.1"/>
    </source>
</evidence>
<dbReference type="GO" id="GO:0016757">
    <property type="term" value="F:glycosyltransferase activity"/>
    <property type="evidence" value="ECO:0007669"/>
    <property type="project" value="UniProtKB-KW"/>
</dbReference>
<evidence type="ECO:0000313" key="3">
    <source>
        <dbReference type="Proteomes" id="UP000179860"/>
    </source>
</evidence>
<dbReference type="KEGG" id="pspw:BJG93_32220"/>
<keyword evidence="3" id="KW-1185">Reference proteome</keyword>
<reference evidence="2" key="1">
    <citation type="submission" date="2016-09" db="EMBL/GenBank/DDBJ databases">
        <title>The Complete Genome of Burkholderia sprentiae wsm5005.</title>
        <authorList>
            <person name="De Meyer S."/>
            <person name="Wang P."/>
            <person name="Terpolilli J."/>
        </authorList>
    </citation>
    <scope>NUCLEOTIDE SEQUENCE [LARGE SCALE GENOMIC DNA]</scope>
    <source>
        <strain evidence="2">WSM5005</strain>
        <plasmid evidence="2">pl1WSM5005</plasmid>
    </source>
</reference>
<dbReference type="PANTHER" id="PTHR45947">
    <property type="entry name" value="SULFOQUINOVOSYL TRANSFERASE SQD2"/>
    <property type="match status" value="1"/>
</dbReference>
<dbReference type="Proteomes" id="UP000179860">
    <property type="component" value="Plasmid pl1WSM5005"/>
</dbReference>
<protein>
    <submittedName>
        <fullName evidence="2">Glycosyltransferase</fullName>
        <ecNumber evidence="2">2.4.-.-</ecNumber>
    </submittedName>
</protein>
<dbReference type="AlphaFoldDB" id="A0A1I9YV37"/>
<reference evidence="2" key="2">
    <citation type="submission" date="2021-06" db="EMBL/GenBank/DDBJ databases">
        <authorList>
            <person name="Rogers T.H."/>
            <person name="Ramsay J.P."/>
            <person name="Wang P."/>
            <person name="Terpolilli J."/>
        </authorList>
    </citation>
    <scope>NUCLEOTIDE SEQUENCE [LARGE SCALE GENOMIC DNA]</scope>
    <source>
        <strain evidence="2">WSM5005</strain>
        <plasmid evidence="2">pl1WSM5005</plasmid>
    </source>
</reference>
<organism evidence="2 3">
    <name type="scientific">Paraburkholderia sprentiae WSM5005</name>
    <dbReference type="NCBI Taxonomy" id="754502"/>
    <lineage>
        <taxon>Bacteria</taxon>
        <taxon>Pseudomonadati</taxon>
        <taxon>Pseudomonadota</taxon>
        <taxon>Betaproteobacteria</taxon>
        <taxon>Burkholderiales</taxon>
        <taxon>Burkholderiaceae</taxon>
        <taxon>Paraburkholderia</taxon>
    </lineage>
</organism>
<keyword evidence="2" id="KW-0614">Plasmid</keyword>
<accession>A0A1I9YV37</accession>
<name>A0A1I9YV37_9BURK</name>
<dbReference type="Gene3D" id="3.40.50.2000">
    <property type="entry name" value="Glycogen Phosphorylase B"/>
    <property type="match status" value="2"/>
</dbReference>
<feature type="domain" description="Glycosyl transferase family 1" evidence="1">
    <location>
        <begin position="211"/>
        <end position="333"/>
    </location>
</feature>
<dbReference type="InterPro" id="IPR050194">
    <property type="entry name" value="Glycosyltransferase_grp1"/>
</dbReference>
<dbReference type="RefSeq" id="WP_027194546.1">
    <property type="nucleotide sequence ID" value="NZ_CP017563.2"/>
</dbReference>
<dbReference type="EC" id="2.4.-.-" evidence="2"/>